<dbReference type="EMBL" id="KQ983106">
    <property type="protein sequence ID" value="KYQ47460.1"/>
    <property type="molecule type" value="Genomic_DNA"/>
</dbReference>
<evidence type="ECO:0000313" key="2">
    <source>
        <dbReference type="EMBL" id="KYQ47460.1"/>
    </source>
</evidence>
<feature type="region of interest" description="Disordered" evidence="1">
    <location>
        <begin position="56"/>
        <end position="76"/>
    </location>
</feature>
<accession>A0A151WI19</accession>
<evidence type="ECO:0000256" key="1">
    <source>
        <dbReference type="SAM" id="MobiDB-lite"/>
    </source>
</evidence>
<dbReference type="AlphaFoldDB" id="A0A151WI19"/>
<name>A0A151WI19_9HYME</name>
<proteinExistence type="predicted"/>
<keyword evidence="3" id="KW-1185">Reference proteome</keyword>
<evidence type="ECO:0000313" key="3">
    <source>
        <dbReference type="Proteomes" id="UP000075809"/>
    </source>
</evidence>
<reference evidence="2 3" key="1">
    <citation type="submission" date="2015-09" db="EMBL/GenBank/DDBJ databases">
        <title>Trachymyrmex zeteki WGS genome.</title>
        <authorList>
            <person name="Nygaard S."/>
            <person name="Hu H."/>
            <person name="Boomsma J."/>
            <person name="Zhang G."/>
        </authorList>
    </citation>
    <scope>NUCLEOTIDE SEQUENCE [LARGE SCALE GENOMIC DNA]</scope>
    <source>
        <strain evidence="2">Tzet28-1</strain>
        <tissue evidence="2">Whole body</tissue>
    </source>
</reference>
<organism evidence="2 3">
    <name type="scientific">Mycetomoellerius zeteki</name>
    <dbReference type="NCBI Taxonomy" id="64791"/>
    <lineage>
        <taxon>Eukaryota</taxon>
        <taxon>Metazoa</taxon>
        <taxon>Ecdysozoa</taxon>
        <taxon>Arthropoda</taxon>
        <taxon>Hexapoda</taxon>
        <taxon>Insecta</taxon>
        <taxon>Pterygota</taxon>
        <taxon>Neoptera</taxon>
        <taxon>Endopterygota</taxon>
        <taxon>Hymenoptera</taxon>
        <taxon>Apocrita</taxon>
        <taxon>Aculeata</taxon>
        <taxon>Formicoidea</taxon>
        <taxon>Formicidae</taxon>
        <taxon>Myrmicinae</taxon>
        <taxon>Mycetomoellerius</taxon>
    </lineage>
</organism>
<dbReference type="Proteomes" id="UP000075809">
    <property type="component" value="Unassembled WGS sequence"/>
</dbReference>
<gene>
    <name evidence="2" type="ORF">ALC60_13581</name>
</gene>
<sequence length="111" mass="12185">MQCSSMCALCSQRIAADRPESISAVVRRATSEQGSQAASQAGRQACPMVTAITAHASRLPRPRREHKQTSYTPNKALDHRPFIVSAKRRASHGSAWLSFGVCTDIERMSDR</sequence>
<protein>
    <submittedName>
        <fullName evidence="2">Uncharacterized protein</fullName>
    </submittedName>
</protein>